<dbReference type="RefSeq" id="WP_129621801.1">
    <property type="nucleotide sequence ID" value="NZ_LR214972.1"/>
</dbReference>
<dbReference type="Proteomes" id="UP000289952">
    <property type="component" value="Chromosome"/>
</dbReference>
<dbReference type="AlphaFoldDB" id="A0A449AF30"/>
<evidence type="ECO:0000256" key="1">
    <source>
        <dbReference type="SAM" id="SignalP"/>
    </source>
</evidence>
<proteinExistence type="predicted"/>
<gene>
    <name evidence="2" type="ORF">NCTC10118_00631</name>
</gene>
<name>A0A449AF30_9BACT</name>
<feature type="chain" id="PRO_5019340269" description="Lipoprotein" evidence="1">
    <location>
        <begin position="25"/>
        <end position="304"/>
    </location>
</feature>
<accession>A0A449AF30</accession>
<feature type="signal peptide" evidence="1">
    <location>
        <begin position="1"/>
        <end position="24"/>
    </location>
</feature>
<evidence type="ECO:0000313" key="2">
    <source>
        <dbReference type="EMBL" id="VEU63588.1"/>
    </source>
</evidence>
<evidence type="ECO:0000313" key="3">
    <source>
        <dbReference type="Proteomes" id="UP000289952"/>
    </source>
</evidence>
<keyword evidence="1" id="KW-0732">Signal</keyword>
<keyword evidence="3" id="KW-1185">Reference proteome</keyword>
<evidence type="ECO:0008006" key="4">
    <source>
        <dbReference type="Google" id="ProtNLM"/>
    </source>
</evidence>
<organism evidence="2 3">
    <name type="scientific">Mycoplasmopsis bovirhinis</name>
    <dbReference type="NCBI Taxonomy" id="29553"/>
    <lineage>
        <taxon>Bacteria</taxon>
        <taxon>Bacillati</taxon>
        <taxon>Mycoplasmatota</taxon>
        <taxon>Mycoplasmoidales</taxon>
        <taxon>Metamycoplasmataceae</taxon>
        <taxon>Mycoplasmopsis</taxon>
    </lineage>
</organism>
<dbReference type="PROSITE" id="PS51257">
    <property type="entry name" value="PROKAR_LIPOPROTEIN"/>
    <property type="match status" value="1"/>
</dbReference>
<dbReference type="EMBL" id="LR214972">
    <property type="protein sequence ID" value="VEU63588.1"/>
    <property type="molecule type" value="Genomic_DNA"/>
</dbReference>
<sequence>MKINKKLISLSISISLLTPLIALACTAKVTKKPNKPSDKATEQKEKELLKLANGKTKLEKPKVDISKEPNASRQVKEIYDAIFLKYQEFTKIKVFAPKSYLNSNRNEIKYQYRQKDSNTFNATFFKDVSENLYDSNDVKNQESNRPIKISSKTHFDQYIINRFKELNTYGDFNDDLQIKSLFEELYLNNQDVYQLLQENNIYIYQTSKDNYKPEGEFIVPLYKENKLTINILYDLERSDLNPTPKPLEYAPPSEVAVQYWEVFVVKKTQSIEYNKIARDNYESVALYKQRLEKWFEEEFKNNNS</sequence>
<protein>
    <recommendedName>
        <fullName evidence="4">Lipoprotein</fullName>
    </recommendedName>
</protein>
<reference evidence="2 3" key="1">
    <citation type="submission" date="2019-01" db="EMBL/GenBank/DDBJ databases">
        <authorList>
            <consortium name="Pathogen Informatics"/>
        </authorList>
    </citation>
    <scope>NUCLEOTIDE SEQUENCE [LARGE SCALE GENOMIC DNA]</scope>
    <source>
        <strain evidence="2 3">NCTC10118</strain>
    </source>
</reference>